<name>A0A9Q0L2U1_9MAGN</name>
<dbReference type="EMBL" id="JAMYWD010000001">
    <property type="protein sequence ID" value="KAJ4981332.1"/>
    <property type="molecule type" value="Genomic_DNA"/>
</dbReference>
<reference evidence="2" key="1">
    <citation type="journal article" date="2023" name="Plant J.">
        <title>The genome of the king protea, Protea cynaroides.</title>
        <authorList>
            <person name="Chang J."/>
            <person name="Duong T.A."/>
            <person name="Schoeman C."/>
            <person name="Ma X."/>
            <person name="Roodt D."/>
            <person name="Barker N."/>
            <person name="Li Z."/>
            <person name="Van de Peer Y."/>
            <person name="Mizrachi E."/>
        </authorList>
    </citation>
    <scope>NUCLEOTIDE SEQUENCE</scope>
    <source>
        <tissue evidence="2">Young leaves</tissue>
    </source>
</reference>
<proteinExistence type="predicted"/>
<keyword evidence="1" id="KW-0175">Coiled coil</keyword>
<comment type="caution">
    <text evidence="2">The sequence shown here is derived from an EMBL/GenBank/DDBJ whole genome shotgun (WGS) entry which is preliminary data.</text>
</comment>
<sequence>MPFSKSITIGSLARTAPALSDVDMDLSLVNLSDVALTTIAGDKKDVDSVIPLSELPIVIADGVELGSHSLVSEPSSSTNKESDPSEVLKTLSMAEVINYLNEKEKEHLNLLQSCESQENAFSSECLELLQKYESVVLYLKGLKEEKKSLESRLKEAKDGIQIKINDAMIKYKDSDELYNYICMSDEFDPLRQSIGSVARKKALFELRNFVEGKHPGFDFSNFIVDFNALTPPTLDEDDVMPTPTNGGSNMEVDTFDAIDRVGRDI</sequence>
<feature type="coiled-coil region" evidence="1">
    <location>
        <begin position="100"/>
        <end position="159"/>
    </location>
</feature>
<accession>A0A9Q0L2U1</accession>
<gene>
    <name evidence="2" type="ORF">NE237_032169</name>
</gene>
<evidence type="ECO:0000313" key="2">
    <source>
        <dbReference type="EMBL" id="KAJ4981332.1"/>
    </source>
</evidence>
<evidence type="ECO:0000313" key="3">
    <source>
        <dbReference type="Proteomes" id="UP001141806"/>
    </source>
</evidence>
<organism evidence="2 3">
    <name type="scientific">Protea cynaroides</name>
    <dbReference type="NCBI Taxonomy" id="273540"/>
    <lineage>
        <taxon>Eukaryota</taxon>
        <taxon>Viridiplantae</taxon>
        <taxon>Streptophyta</taxon>
        <taxon>Embryophyta</taxon>
        <taxon>Tracheophyta</taxon>
        <taxon>Spermatophyta</taxon>
        <taxon>Magnoliopsida</taxon>
        <taxon>Proteales</taxon>
        <taxon>Proteaceae</taxon>
        <taxon>Protea</taxon>
    </lineage>
</organism>
<protein>
    <submittedName>
        <fullName evidence="2">Uncharacterized protein</fullName>
    </submittedName>
</protein>
<evidence type="ECO:0000256" key="1">
    <source>
        <dbReference type="SAM" id="Coils"/>
    </source>
</evidence>
<dbReference type="AlphaFoldDB" id="A0A9Q0L2U1"/>
<keyword evidence="3" id="KW-1185">Reference proteome</keyword>
<dbReference type="Proteomes" id="UP001141806">
    <property type="component" value="Unassembled WGS sequence"/>
</dbReference>